<keyword evidence="2" id="KW-0812">Transmembrane</keyword>
<evidence type="ECO:0000313" key="4">
    <source>
        <dbReference type="Proteomes" id="UP000094578"/>
    </source>
</evidence>
<comment type="caution">
    <text evidence="3">The sequence shown here is derived from an EMBL/GenBank/DDBJ whole genome shotgun (WGS) entry which is preliminary data.</text>
</comment>
<dbReference type="Proteomes" id="UP000094578">
    <property type="component" value="Unassembled WGS sequence"/>
</dbReference>
<gene>
    <name evidence="3" type="ORF">PTI45_03158</name>
</gene>
<reference evidence="3 4" key="1">
    <citation type="submission" date="2016-08" db="EMBL/GenBank/DDBJ databases">
        <title>Genome sequencing of Paenibacillus sp. TI45-13ar, isolated from Korean traditional nuruk.</title>
        <authorList>
            <person name="Kim S.-J."/>
        </authorList>
    </citation>
    <scope>NUCLEOTIDE SEQUENCE [LARGE SCALE GENOMIC DNA]</scope>
    <source>
        <strain evidence="3 4">TI45-13ar</strain>
    </source>
</reference>
<evidence type="ECO:0000256" key="2">
    <source>
        <dbReference type="SAM" id="Phobius"/>
    </source>
</evidence>
<dbReference type="STRING" id="1886670.PTI45_03158"/>
<name>A0A1E3L0Y0_9BACL</name>
<protein>
    <submittedName>
        <fullName evidence="3">Uncharacterized protein</fullName>
    </submittedName>
</protein>
<keyword evidence="2" id="KW-0472">Membrane</keyword>
<feature type="transmembrane region" description="Helical" evidence="2">
    <location>
        <begin position="130"/>
        <end position="154"/>
    </location>
</feature>
<sequence>MHQSRLSEGEYFLNVELHYLGGVFILSFNFNGPLDRINREQQERMRQLEQMSREMQNKRERQEHLNEKNSKHLENIEANTASLIDVVTLLRQNNEHQAEIKELIFEILSIAVLESEPERVSKYEQWRKKVADLGSAITGFKLLLSIGAAIFLGIPN</sequence>
<evidence type="ECO:0000313" key="3">
    <source>
        <dbReference type="EMBL" id="ODP27448.1"/>
    </source>
</evidence>
<accession>A0A1E3L0Y0</accession>
<evidence type="ECO:0000256" key="1">
    <source>
        <dbReference type="SAM" id="Coils"/>
    </source>
</evidence>
<proteinExistence type="predicted"/>
<keyword evidence="4" id="KW-1185">Reference proteome</keyword>
<keyword evidence="2" id="KW-1133">Transmembrane helix</keyword>
<dbReference type="AlphaFoldDB" id="A0A1E3L0Y0"/>
<feature type="coiled-coil region" evidence="1">
    <location>
        <begin position="34"/>
        <end position="75"/>
    </location>
</feature>
<organism evidence="3 4">
    <name type="scientific">Paenibacillus nuruki</name>
    <dbReference type="NCBI Taxonomy" id="1886670"/>
    <lineage>
        <taxon>Bacteria</taxon>
        <taxon>Bacillati</taxon>
        <taxon>Bacillota</taxon>
        <taxon>Bacilli</taxon>
        <taxon>Bacillales</taxon>
        <taxon>Paenibacillaceae</taxon>
        <taxon>Paenibacillus</taxon>
    </lineage>
</organism>
<feature type="transmembrane region" description="Helical" evidence="2">
    <location>
        <begin position="17"/>
        <end position="34"/>
    </location>
</feature>
<keyword evidence="1" id="KW-0175">Coiled coil</keyword>
<dbReference type="EMBL" id="MDER01000055">
    <property type="protein sequence ID" value="ODP27448.1"/>
    <property type="molecule type" value="Genomic_DNA"/>
</dbReference>